<evidence type="ECO:0008006" key="3">
    <source>
        <dbReference type="Google" id="ProtNLM"/>
    </source>
</evidence>
<accession>A0A6H1ZC25</accession>
<evidence type="ECO:0000313" key="2">
    <source>
        <dbReference type="EMBL" id="QJH94876.1"/>
    </source>
</evidence>
<evidence type="ECO:0000313" key="1">
    <source>
        <dbReference type="EMBL" id="QJA45466.1"/>
    </source>
</evidence>
<protein>
    <recommendedName>
        <fullName evidence="3">Tail assembly chaperone</fullName>
    </recommendedName>
</protein>
<reference evidence="1" key="1">
    <citation type="submission" date="2020-03" db="EMBL/GenBank/DDBJ databases">
        <title>The deep terrestrial virosphere.</title>
        <authorList>
            <person name="Holmfeldt K."/>
            <person name="Nilsson E."/>
            <person name="Simone D."/>
            <person name="Lopez-Fernandez M."/>
            <person name="Wu X."/>
            <person name="de Brujin I."/>
            <person name="Lundin D."/>
            <person name="Andersson A."/>
            <person name="Bertilsson S."/>
            <person name="Dopson M."/>
        </authorList>
    </citation>
    <scope>NUCLEOTIDE SEQUENCE</scope>
    <source>
        <strain evidence="1">TM448A00243</strain>
        <strain evidence="2">TM448B00304</strain>
    </source>
</reference>
<name>A0A6H1ZC25_9ZZZZ</name>
<dbReference type="EMBL" id="MT143991">
    <property type="protein sequence ID" value="QJA45466.1"/>
    <property type="molecule type" value="Genomic_DNA"/>
</dbReference>
<gene>
    <name evidence="1" type="ORF">TM448A00243_0015</name>
    <name evidence="2" type="ORF">TM448B00304_0055</name>
</gene>
<organism evidence="1">
    <name type="scientific">viral metagenome</name>
    <dbReference type="NCBI Taxonomy" id="1070528"/>
    <lineage>
        <taxon>unclassified sequences</taxon>
        <taxon>metagenomes</taxon>
        <taxon>organismal metagenomes</taxon>
    </lineage>
</organism>
<dbReference type="AlphaFoldDB" id="A0A6H1ZC25"/>
<proteinExistence type="predicted"/>
<sequence>MEINGKEVTLRTYIPAKQGWGLMQIIPKLSTLANGRVPEYDEIVTMLCAIVKEWGFEGDPDDPVAYENLNLFTELLPLFYGVAEALGDLVASRKN</sequence>
<dbReference type="EMBL" id="MT144607">
    <property type="protein sequence ID" value="QJH94876.1"/>
    <property type="molecule type" value="Genomic_DNA"/>
</dbReference>